<dbReference type="GO" id="GO:0005886">
    <property type="term" value="C:plasma membrane"/>
    <property type="evidence" value="ECO:0007669"/>
    <property type="project" value="UniProtKB-SubCell"/>
</dbReference>
<feature type="domain" description="Histidine kinase" evidence="12">
    <location>
        <begin position="274"/>
        <end position="467"/>
    </location>
</feature>
<dbReference type="GO" id="GO:0000155">
    <property type="term" value="F:phosphorelay sensor kinase activity"/>
    <property type="evidence" value="ECO:0007669"/>
    <property type="project" value="InterPro"/>
</dbReference>
<dbReference type="SUPFAM" id="SSF47384">
    <property type="entry name" value="Homodimeric domain of signal transducing histidine kinase"/>
    <property type="match status" value="1"/>
</dbReference>
<dbReference type="Pfam" id="PF00512">
    <property type="entry name" value="HisKA"/>
    <property type="match status" value="1"/>
</dbReference>
<dbReference type="PANTHER" id="PTHR43711:SF1">
    <property type="entry name" value="HISTIDINE KINASE 1"/>
    <property type="match status" value="1"/>
</dbReference>
<reference evidence="13 14" key="1">
    <citation type="submission" date="2015-03" db="EMBL/GenBank/DDBJ databases">
        <authorList>
            <person name="Hassan Y.I."/>
            <person name="Lepp D."/>
            <person name="Zhou T."/>
        </authorList>
    </citation>
    <scope>NUCLEOTIDE SEQUENCE [LARGE SCALE GENOMIC DNA]</scope>
    <source>
        <strain evidence="13 14">GH2-10</strain>
    </source>
</reference>
<dbReference type="SMART" id="SM00387">
    <property type="entry name" value="HATPase_c"/>
    <property type="match status" value="1"/>
</dbReference>
<dbReference type="PANTHER" id="PTHR43711">
    <property type="entry name" value="TWO-COMPONENT HISTIDINE KINASE"/>
    <property type="match status" value="1"/>
</dbReference>
<dbReference type="Gene3D" id="1.10.287.130">
    <property type="match status" value="1"/>
</dbReference>
<evidence type="ECO:0000256" key="7">
    <source>
        <dbReference type="ARBA" id="ARBA00022777"/>
    </source>
</evidence>
<sequence length="467" mass="49717">MIMAVPGWLRLVPLLANLSLALPSVRQTLGVDVVFDFEPIIHGIRLYAVYGGAGLFLRHVARVSVPFRSWADVQWFIAIAVVAASVATASGLALHQLAGNMTGGQALMLADAWWLGDALGAVMVPPMLIPALMALTRQHMERWRWPRPKVFVLQAAIIGLAALLGALGPSIGANLWYLVIPPALILALRGGFEEAAGAVLITGIVTPAVAMLFGDPNTVGALSAPLLIMAIAALLVGAATTERQEAAQRLEALVAQRTAELEKAYELQRHLVRSIGHDIRQPLEAINLTVAGLGKTPDAAVLEGALDRVRQLGTLASDLLSRILTYARLDTGDVQPEMAPVALGGILQRLHALYQPQAQRRGLALDWPETDLVIESDGDLLFQVLSNYLDNAIRLTPEGGSVSILIEAGDEKIEIIVTDQFAAGSDHDSSRGGLGLRIVAGAASLLGATIIDLPNRKGIGFPLHRKR</sequence>
<evidence type="ECO:0000313" key="13">
    <source>
        <dbReference type="EMBL" id="KKB78171.1"/>
    </source>
</evidence>
<dbReference type="PROSITE" id="PS50109">
    <property type="entry name" value="HIS_KIN"/>
    <property type="match status" value="1"/>
</dbReference>
<keyword evidence="4" id="KW-1003">Cell membrane</keyword>
<protein>
    <recommendedName>
        <fullName evidence="3">histidine kinase</fullName>
        <ecNumber evidence="3">2.7.13.3</ecNumber>
    </recommendedName>
</protein>
<proteinExistence type="predicted"/>
<dbReference type="AlphaFoldDB" id="A0A0F5L703"/>
<dbReference type="SMART" id="SM00388">
    <property type="entry name" value="HisKA"/>
    <property type="match status" value="1"/>
</dbReference>
<dbReference type="Gene3D" id="3.30.565.10">
    <property type="entry name" value="Histidine kinase-like ATPase, C-terminal domain"/>
    <property type="match status" value="1"/>
</dbReference>
<feature type="transmembrane region" description="Helical" evidence="11">
    <location>
        <begin position="40"/>
        <end position="61"/>
    </location>
</feature>
<feature type="transmembrane region" description="Helical" evidence="11">
    <location>
        <begin position="195"/>
        <end position="213"/>
    </location>
</feature>
<dbReference type="InterPro" id="IPR003661">
    <property type="entry name" value="HisK_dim/P_dom"/>
</dbReference>
<dbReference type="PATRIC" id="fig|361041.3.peg.1546"/>
<evidence type="ECO:0000256" key="4">
    <source>
        <dbReference type="ARBA" id="ARBA00022475"/>
    </source>
</evidence>
<dbReference type="InterPro" id="IPR007895">
    <property type="entry name" value="MASE1"/>
</dbReference>
<keyword evidence="9" id="KW-0902">Two-component regulatory system</keyword>
<evidence type="ECO:0000256" key="1">
    <source>
        <dbReference type="ARBA" id="ARBA00000085"/>
    </source>
</evidence>
<evidence type="ECO:0000313" key="14">
    <source>
        <dbReference type="Proteomes" id="UP000033514"/>
    </source>
</evidence>
<gene>
    <name evidence="13" type="ORF">VW35_10895</name>
</gene>
<dbReference type="InterPro" id="IPR003594">
    <property type="entry name" value="HATPase_dom"/>
</dbReference>
<dbReference type="InterPro" id="IPR036890">
    <property type="entry name" value="HATPase_C_sf"/>
</dbReference>
<evidence type="ECO:0000256" key="5">
    <source>
        <dbReference type="ARBA" id="ARBA00022679"/>
    </source>
</evidence>
<evidence type="ECO:0000256" key="8">
    <source>
        <dbReference type="ARBA" id="ARBA00022989"/>
    </source>
</evidence>
<dbReference type="STRING" id="361041.VW35_10895"/>
<dbReference type="Proteomes" id="UP000033514">
    <property type="component" value="Unassembled WGS sequence"/>
</dbReference>
<dbReference type="InterPro" id="IPR050736">
    <property type="entry name" value="Sensor_HK_Regulatory"/>
</dbReference>
<dbReference type="Pfam" id="PF05231">
    <property type="entry name" value="MASE1"/>
    <property type="match status" value="1"/>
</dbReference>
<dbReference type="CDD" id="cd00082">
    <property type="entry name" value="HisKA"/>
    <property type="match status" value="1"/>
</dbReference>
<keyword evidence="6 11" id="KW-0812">Transmembrane</keyword>
<dbReference type="Pfam" id="PF02518">
    <property type="entry name" value="HATPase_c"/>
    <property type="match status" value="1"/>
</dbReference>
<organism evidence="13 14">
    <name type="scientific">Devosia soli</name>
    <dbReference type="NCBI Taxonomy" id="361041"/>
    <lineage>
        <taxon>Bacteria</taxon>
        <taxon>Pseudomonadati</taxon>
        <taxon>Pseudomonadota</taxon>
        <taxon>Alphaproteobacteria</taxon>
        <taxon>Hyphomicrobiales</taxon>
        <taxon>Devosiaceae</taxon>
        <taxon>Devosia</taxon>
    </lineage>
</organism>
<evidence type="ECO:0000256" key="10">
    <source>
        <dbReference type="ARBA" id="ARBA00023136"/>
    </source>
</evidence>
<dbReference type="InterPro" id="IPR036097">
    <property type="entry name" value="HisK_dim/P_sf"/>
</dbReference>
<evidence type="ECO:0000256" key="2">
    <source>
        <dbReference type="ARBA" id="ARBA00004651"/>
    </source>
</evidence>
<dbReference type="InterPro" id="IPR005467">
    <property type="entry name" value="His_kinase_dom"/>
</dbReference>
<dbReference type="EC" id="2.7.13.3" evidence="3"/>
<keyword evidence="7" id="KW-0418">Kinase</keyword>
<dbReference type="EMBL" id="LAJG01000022">
    <property type="protein sequence ID" value="KKB78171.1"/>
    <property type="molecule type" value="Genomic_DNA"/>
</dbReference>
<comment type="subcellular location">
    <subcellularLocation>
        <location evidence="2">Cell membrane</location>
        <topology evidence="2">Multi-pass membrane protein</topology>
    </subcellularLocation>
</comment>
<name>A0A0F5L703_9HYPH</name>
<keyword evidence="8 11" id="KW-1133">Transmembrane helix</keyword>
<feature type="transmembrane region" description="Helical" evidence="11">
    <location>
        <begin position="73"/>
        <end position="93"/>
    </location>
</feature>
<keyword evidence="14" id="KW-1185">Reference proteome</keyword>
<evidence type="ECO:0000259" key="12">
    <source>
        <dbReference type="PROSITE" id="PS50109"/>
    </source>
</evidence>
<comment type="caution">
    <text evidence="13">The sequence shown here is derived from an EMBL/GenBank/DDBJ whole genome shotgun (WGS) entry which is preliminary data.</text>
</comment>
<feature type="transmembrane region" description="Helical" evidence="11">
    <location>
        <begin position="219"/>
        <end position="239"/>
    </location>
</feature>
<evidence type="ECO:0000256" key="6">
    <source>
        <dbReference type="ARBA" id="ARBA00022692"/>
    </source>
</evidence>
<evidence type="ECO:0000256" key="9">
    <source>
        <dbReference type="ARBA" id="ARBA00023012"/>
    </source>
</evidence>
<accession>A0A0F5L703</accession>
<comment type="catalytic activity">
    <reaction evidence="1">
        <text>ATP + protein L-histidine = ADP + protein N-phospho-L-histidine.</text>
        <dbReference type="EC" id="2.7.13.3"/>
    </reaction>
</comment>
<keyword evidence="10 11" id="KW-0472">Membrane</keyword>
<evidence type="ECO:0000256" key="3">
    <source>
        <dbReference type="ARBA" id="ARBA00012438"/>
    </source>
</evidence>
<keyword evidence="5" id="KW-0808">Transferase</keyword>
<feature type="transmembrane region" description="Helical" evidence="11">
    <location>
        <begin position="113"/>
        <end position="136"/>
    </location>
</feature>
<evidence type="ECO:0000256" key="11">
    <source>
        <dbReference type="SAM" id="Phobius"/>
    </source>
</evidence>
<dbReference type="SUPFAM" id="SSF55874">
    <property type="entry name" value="ATPase domain of HSP90 chaperone/DNA topoisomerase II/histidine kinase"/>
    <property type="match status" value="1"/>
</dbReference>